<dbReference type="Proteomes" id="UP000233469">
    <property type="component" value="Unassembled WGS sequence"/>
</dbReference>
<evidence type="ECO:0000313" key="1">
    <source>
        <dbReference type="EMBL" id="PKK61492.1"/>
    </source>
</evidence>
<accession>A0A2N1MIP7</accession>
<dbReference type="VEuPathDB" id="FungiDB:FUN_019371"/>
<evidence type="ECO:0000313" key="2">
    <source>
        <dbReference type="Proteomes" id="UP000233469"/>
    </source>
</evidence>
<organism evidence="1 2">
    <name type="scientific">Rhizophagus irregularis</name>
    <dbReference type="NCBI Taxonomy" id="588596"/>
    <lineage>
        <taxon>Eukaryota</taxon>
        <taxon>Fungi</taxon>
        <taxon>Fungi incertae sedis</taxon>
        <taxon>Mucoromycota</taxon>
        <taxon>Glomeromycotina</taxon>
        <taxon>Glomeromycetes</taxon>
        <taxon>Glomerales</taxon>
        <taxon>Glomeraceae</taxon>
        <taxon>Rhizophagus</taxon>
    </lineage>
</organism>
<comment type="caution">
    <text evidence="1">The sequence shown here is derived from an EMBL/GenBank/DDBJ whole genome shotgun (WGS) entry which is preliminary data.</text>
</comment>
<proteinExistence type="predicted"/>
<protein>
    <submittedName>
        <fullName evidence="1">Uncharacterized protein</fullName>
    </submittedName>
</protein>
<dbReference type="EMBL" id="LLXL01002200">
    <property type="protein sequence ID" value="PKK61492.1"/>
    <property type="molecule type" value="Genomic_DNA"/>
</dbReference>
<dbReference type="VEuPathDB" id="FungiDB:RhiirA1_476139"/>
<dbReference type="AlphaFoldDB" id="A0A2N1MIP7"/>
<reference evidence="1 2" key="2">
    <citation type="submission" date="2017-10" db="EMBL/GenBank/DDBJ databases">
        <title>Extensive intraspecific genome diversity in a model arbuscular mycorrhizal fungus.</title>
        <authorList>
            <person name="Chen E.C.H."/>
            <person name="Morin E."/>
            <person name="Baudet D."/>
            <person name="Noel J."/>
            <person name="Ndikumana S."/>
            <person name="Charron P."/>
            <person name="St-Onge C."/>
            <person name="Giorgi J."/>
            <person name="Grigoriev I.V."/>
            <person name="Roux C."/>
            <person name="Martin F.M."/>
            <person name="Corradi N."/>
        </authorList>
    </citation>
    <scope>NUCLEOTIDE SEQUENCE [LARGE SCALE GENOMIC DNA]</scope>
    <source>
        <strain evidence="1 2">C2</strain>
    </source>
</reference>
<name>A0A2N1MIP7_9GLOM</name>
<sequence>MKVLSRQLSAVNIAKLKITKDLEIPSRSGRNIANFLSEQSHNLDEALANIINNMHISNQDNNFLPKGWYEKLWKDFQILERDYDSLNIRFKFGLDYTCSRNLHEAGQGFGLSVI</sequence>
<gene>
    <name evidence="1" type="ORF">RhiirC2_718376</name>
</gene>
<reference evidence="1 2" key="1">
    <citation type="submission" date="2016-04" db="EMBL/GenBank/DDBJ databases">
        <title>Genome analyses suggest a sexual origin of heterokaryosis in a supposedly ancient asexual fungus.</title>
        <authorList>
            <person name="Ropars J."/>
            <person name="Sedzielewska K."/>
            <person name="Noel J."/>
            <person name="Charron P."/>
            <person name="Farinelli L."/>
            <person name="Marton T."/>
            <person name="Kruger M."/>
            <person name="Pelin A."/>
            <person name="Brachmann A."/>
            <person name="Corradi N."/>
        </authorList>
    </citation>
    <scope>NUCLEOTIDE SEQUENCE [LARGE SCALE GENOMIC DNA]</scope>
    <source>
        <strain evidence="1 2">C2</strain>
    </source>
</reference>